<dbReference type="EMBL" id="GGEC01013568">
    <property type="protein sequence ID" value="MBW94051.1"/>
    <property type="molecule type" value="Transcribed_RNA"/>
</dbReference>
<name>A0A2P2JKP1_RHIMU</name>
<proteinExistence type="predicted"/>
<evidence type="ECO:0000313" key="1">
    <source>
        <dbReference type="EMBL" id="MBW94051.1"/>
    </source>
</evidence>
<reference evidence="1" key="1">
    <citation type="submission" date="2018-02" db="EMBL/GenBank/DDBJ databases">
        <title>Rhizophora mucronata_Transcriptome.</title>
        <authorList>
            <person name="Meera S.P."/>
            <person name="Sreeshan A."/>
            <person name="Augustine A."/>
        </authorList>
    </citation>
    <scope>NUCLEOTIDE SEQUENCE</scope>
    <source>
        <tissue evidence="1">Leaf</tissue>
    </source>
</reference>
<sequence>MWTLTSGFPAPIKLQPCGKNSFGDSY</sequence>
<dbReference type="AlphaFoldDB" id="A0A2P2JKP1"/>
<accession>A0A2P2JKP1</accession>
<protein>
    <submittedName>
        <fullName evidence="1">Uncharacterized protein</fullName>
    </submittedName>
</protein>
<organism evidence="1">
    <name type="scientific">Rhizophora mucronata</name>
    <name type="common">Asiatic mangrove</name>
    <dbReference type="NCBI Taxonomy" id="61149"/>
    <lineage>
        <taxon>Eukaryota</taxon>
        <taxon>Viridiplantae</taxon>
        <taxon>Streptophyta</taxon>
        <taxon>Embryophyta</taxon>
        <taxon>Tracheophyta</taxon>
        <taxon>Spermatophyta</taxon>
        <taxon>Magnoliopsida</taxon>
        <taxon>eudicotyledons</taxon>
        <taxon>Gunneridae</taxon>
        <taxon>Pentapetalae</taxon>
        <taxon>rosids</taxon>
        <taxon>fabids</taxon>
        <taxon>Malpighiales</taxon>
        <taxon>Rhizophoraceae</taxon>
        <taxon>Rhizophora</taxon>
    </lineage>
</organism>